<feature type="transmembrane region" description="Helical" evidence="12">
    <location>
        <begin position="156"/>
        <end position="174"/>
    </location>
</feature>
<dbReference type="PRINTS" id="PR00950">
    <property type="entry name" value="TYPE3IMSPROT"/>
</dbReference>
<dbReference type="RefSeq" id="WP_092492935.1">
    <property type="nucleotide sequence ID" value="NZ_FNKD01000002.1"/>
</dbReference>
<feature type="transmembrane region" description="Helical" evidence="12">
    <location>
        <begin position="99"/>
        <end position="124"/>
    </location>
</feature>
<comment type="function">
    <text evidence="12">Required for formation of the rod structure in the basal body of the flagellar apparatus. Together with FliI and FliH, may constitute the export apparatus of flagellin.</text>
</comment>
<evidence type="ECO:0000256" key="12">
    <source>
        <dbReference type="RuleBase" id="RU364091"/>
    </source>
</evidence>
<dbReference type="EMBL" id="FNKD01000002">
    <property type="protein sequence ID" value="SDQ60302.1"/>
    <property type="molecule type" value="Genomic_DNA"/>
</dbReference>
<reference evidence="13 14" key="1">
    <citation type="submission" date="2016-10" db="EMBL/GenBank/DDBJ databases">
        <authorList>
            <person name="de Groot N.N."/>
        </authorList>
    </citation>
    <scope>NUCLEOTIDE SEQUENCE [LARGE SCALE GENOMIC DNA]</scope>
    <source>
        <strain evidence="13 14">CGMCC 1.10449</strain>
    </source>
</reference>
<evidence type="ECO:0000313" key="13">
    <source>
        <dbReference type="EMBL" id="SDQ60302.1"/>
    </source>
</evidence>
<keyword evidence="13" id="KW-0969">Cilium</keyword>
<dbReference type="Gene3D" id="6.10.250.2080">
    <property type="match status" value="1"/>
</dbReference>
<dbReference type="InterPro" id="IPR006136">
    <property type="entry name" value="FlhB"/>
</dbReference>
<evidence type="ECO:0000256" key="7">
    <source>
        <dbReference type="ARBA" id="ARBA00022795"/>
    </source>
</evidence>
<evidence type="ECO:0000256" key="5">
    <source>
        <dbReference type="ARBA" id="ARBA00022475"/>
    </source>
</evidence>
<dbReference type="InterPro" id="IPR029025">
    <property type="entry name" value="T3SS_substrate_exporter_C"/>
</dbReference>
<keyword evidence="7 12" id="KW-1005">Bacterial flagellum biogenesis</keyword>
<keyword evidence="10 12" id="KW-0472">Membrane</keyword>
<evidence type="ECO:0000313" key="14">
    <source>
        <dbReference type="Proteomes" id="UP000199444"/>
    </source>
</evidence>
<keyword evidence="14" id="KW-1185">Reference proteome</keyword>
<proteinExistence type="inferred from homology"/>
<evidence type="ECO:0000256" key="6">
    <source>
        <dbReference type="ARBA" id="ARBA00022692"/>
    </source>
</evidence>
<keyword evidence="13" id="KW-0966">Cell projection</keyword>
<organism evidence="13 14">
    <name type="scientific">Virgibacillus salinus</name>
    <dbReference type="NCBI Taxonomy" id="553311"/>
    <lineage>
        <taxon>Bacteria</taxon>
        <taxon>Bacillati</taxon>
        <taxon>Bacillota</taxon>
        <taxon>Bacilli</taxon>
        <taxon>Bacillales</taxon>
        <taxon>Bacillaceae</taxon>
        <taxon>Virgibacillus</taxon>
    </lineage>
</organism>
<keyword evidence="11 12" id="KW-1006">Bacterial flagellum protein export</keyword>
<dbReference type="GO" id="GO:0005886">
    <property type="term" value="C:plasma membrane"/>
    <property type="evidence" value="ECO:0007669"/>
    <property type="project" value="UniProtKB-SubCell"/>
</dbReference>
<accession>A0A1H1C808</accession>
<evidence type="ECO:0000256" key="11">
    <source>
        <dbReference type="ARBA" id="ARBA00023225"/>
    </source>
</evidence>
<dbReference type="STRING" id="553311.SAMN05216231_2120"/>
<feature type="transmembrane region" description="Helical" evidence="12">
    <location>
        <begin position="194"/>
        <end position="218"/>
    </location>
</feature>
<dbReference type="Gene3D" id="3.40.1690.10">
    <property type="entry name" value="secretion proteins EscU"/>
    <property type="match status" value="1"/>
</dbReference>
<evidence type="ECO:0000256" key="4">
    <source>
        <dbReference type="ARBA" id="ARBA00022448"/>
    </source>
</evidence>
<name>A0A1H1C808_9BACI</name>
<dbReference type="InterPro" id="IPR006135">
    <property type="entry name" value="T3SS_substrate_exporter"/>
</dbReference>
<dbReference type="Proteomes" id="UP000199444">
    <property type="component" value="Unassembled WGS sequence"/>
</dbReference>
<dbReference type="FunFam" id="3.40.1690.10:FF:000001">
    <property type="entry name" value="Flagellar biosynthetic protein FlhB"/>
    <property type="match status" value="1"/>
</dbReference>
<evidence type="ECO:0000256" key="9">
    <source>
        <dbReference type="ARBA" id="ARBA00022989"/>
    </source>
</evidence>
<keyword evidence="8 12" id="KW-0653">Protein transport</keyword>
<comment type="subcellular location">
    <subcellularLocation>
        <location evidence="1">Cell membrane</location>
        <topology evidence="1">Multi-pass membrane protein</topology>
    </subcellularLocation>
</comment>
<protein>
    <recommendedName>
        <fullName evidence="3 12">Flagellar biosynthetic protein FlhB</fullName>
    </recommendedName>
</protein>
<keyword evidence="6 12" id="KW-0812">Transmembrane</keyword>
<dbReference type="PANTHER" id="PTHR30531:SF12">
    <property type="entry name" value="FLAGELLAR BIOSYNTHETIC PROTEIN FLHB"/>
    <property type="match status" value="1"/>
</dbReference>
<keyword evidence="5 12" id="KW-1003">Cell membrane</keyword>
<evidence type="ECO:0000256" key="10">
    <source>
        <dbReference type="ARBA" id="ARBA00023136"/>
    </source>
</evidence>
<keyword evidence="4 12" id="KW-0813">Transport</keyword>
<evidence type="ECO:0000256" key="8">
    <source>
        <dbReference type="ARBA" id="ARBA00022927"/>
    </source>
</evidence>
<keyword evidence="9 12" id="KW-1133">Transmembrane helix</keyword>
<dbReference type="GO" id="GO:0009306">
    <property type="term" value="P:protein secretion"/>
    <property type="evidence" value="ECO:0007669"/>
    <property type="project" value="InterPro"/>
</dbReference>
<comment type="similarity">
    <text evidence="2 12">Belongs to the type III secretion exporter family.</text>
</comment>
<dbReference type="AlphaFoldDB" id="A0A1H1C808"/>
<dbReference type="PANTHER" id="PTHR30531">
    <property type="entry name" value="FLAGELLAR BIOSYNTHETIC PROTEIN FLHB"/>
    <property type="match status" value="1"/>
</dbReference>
<evidence type="ECO:0000256" key="1">
    <source>
        <dbReference type="ARBA" id="ARBA00004651"/>
    </source>
</evidence>
<dbReference type="NCBIfam" id="TIGR00328">
    <property type="entry name" value="flhB"/>
    <property type="match status" value="1"/>
</dbReference>
<dbReference type="Pfam" id="PF01312">
    <property type="entry name" value="Bac_export_2"/>
    <property type="match status" value="1"/>
</dbReference>
<feature type="transmembrane region" description="Helical" evidence="12">
    <location>
        <begin position="40"/>
        <end position="60"/>
    </location>
</feature>
<evidence type="ECO:0000256" key="3">
    <source>
        <dbReference type="ARBA" id="ARBA00021622"/>
    </source>
</evidence>
<dbReference type="GO" id="GO:0044780">
    <property type="term" value="P:bacterial-type flagellum assembly"/>
    <property type="evidence" value="ECO:0007669"/>
    <property type="project" value="InterPro"/>
</dbReference>
<keyword evidence="13" id="KW-0282">Flagellum</keyword>
<sequence>MHLKLDLQYFAGADEKTEKATPKKRQDERKKGKVAKSQDINTAFLLFFCFVILVVFGGFMKDIMTTMFQHTFTEYMNWDVTIPSVGQVLTETSLELGKMLAPIMVVAILAGLASNFTQIGFLFTTEPLKLDLKKLDPIQGAKKIFSARALVELLKSLLKITFIGIITFLIIWIYKDEMMMLAFKTAESAIGFFGRITIIMGVSAAFALLFLSVLDYTYQKYDFEKSLKMSKKDVKDEHKNIEGDPQIKAKIKEKQRQMATRRMMSEIPSADVVITNPTHFAIAIKYDEDKASAPYVVAKGVDQIAFKIREIAKANSVVTVENKPLARTLYDVIEIGDIIPEEFYQAVAEMLAYVYRVEKKVGQ</sequence>
<gene>
    <name evidence="12" type="primary">flhB</name>
    <name evidence="13" type="ORF">SAMN05216231_2120</name>
</gene>
<dbReference type="SUPFAM" id="SSF160544">
    <property type="entry name" value="EscU C-terminal domain-like"/>
    <property type="match status" value="1"/>
</dbReference>
<evidence type="ECO:0000256" key="2">
    <source>
        <dbReference type="ARBA" id="ARBA00010690"/>
    </source>
</evidence>